<dbReference type="EMBL" id="CM046392">
    <property type="protein sequence ID" value="KAI8555416.1"/>
    <property type="molecule type" value="Genomic_DNA"/>
</dbReference>
<evidence type="ECO:0000313" key="2">
    <source>
        <dbReference type="Proteomes" id="UP001062846"/>
    </source>
</evidence>
<accession>A0ACC0NQ97</accession>
<sequence>MGVWRRVADLPPDYTTKCHLEYFVEVTEASSRLALEEIQPIPLTAIIEQLRSVMETLAAMQQTQTLNGDLAHTTEEGHQSTGTSGGC</sequence>
<organism evidence="1 2">
    <name type="scientific">Rhododendron molle</name>
    <name type="common">Chinese azalea</name>
    <name type="synonym">Azalea mollis</name>
    <dbReference type="NCBI Taxonomy" id="49168"/>
    <lineage>
        <taxon>Eukaryota</taxon>
        <taxon>Viridiplantae</taxon>
        <taxon>Streptophyta</taxon>
        <taxon>Embryophyta</taxon>
        <taxon>Tracheophyta</taxon>
        <taxon>Spermatophyta</taxon>
        <taxon>Magnoliopsida</taxon>
        <taxon>eudicotyledons</taxon>
        <taxon>Gunneridae</taxon>
        <taxon>Pentapetalae</taxon>
        <taxon>asterids</taxon>
        <taxon>Ericales</taxon>
        <taxon>Ericaceae</taxon>
        <taxon>Ericoideae</taxon>
        <taxon>Rhodoreae</taxon>
        <taxon>Rhododendron</taxon>
    </lineage>
</organism>
<keyword evidence="2" id="KW-1185">Reference proteome</keyword>
<gene>
    <name evidence="1" type="ORF">RHMOL_Rhmol05G0173100</name>
</gene>
<evidence type="ECO:0000313" key="1">
    <source>
        <dbReference type="EMBL" id="KAI8555416.1"/>
    </source>
</evidence>
<proteinExistence type="predicted"/>
<protein>
    <submittedName>
        <fullName evidence="1">Uncharacterized protein</fullName>
    </submittedName>
</protein>
<name>A0ACC0NQ97_RHOML</name>
<comment type="caution">
    <text evidence="1">The sequence shown here is derived from an EMBL/GenBank/DDBJ whole genome shotgun (WGS) entry which is preliminary data.</text>
</comment>
<dbReference type="Proteomes" id="UP001062846">
    <property type="component" value="Chromosome 5"/>
</dbReference>
<reference evidence="1" key="1">
    <citation type="submission" date="2022-02" db="EMBL/GenBank/DDBJ databases">
        <title>Plant Genome Project.</title>
        <authorList>
            <person name="Zhang R.-G."/>
        </authorList>
    </citation>
    <scope>NUCLEOTIDE SEQUENCE</scope>
    <source>
        <strain evidence="1">AT1</strain>
    </source>
</reference>